<keyword evidence="11 16" id="KW-0508">mRNA splicing</keyword>
<dbReference type="InterPro" id="IPR010920">
    <property type="entry name" value="LSM_dom_sf"/>
</dbReference>
<dbReference type="Proteomes" id="UP000186303">
    <property type="component" value="Chromosome 4"/>
</dbReference>
<organism evidence="19 20">
    <name type="scientific">Malassezia sympodialis (strain ATCC 42132)</name>
    <name type="common">Atopic eczema-associated yeast</name>
    <dbReference type="NCBI Taxonomy" id="1230383"/>
    <lineage>
        <taxon>Eukaryota</taxon>
        <taxon>Fungi</taxon>
        <taxon>Dikarya</taxon>
        <taxon>Basidiomycota</taxon>
        <taxon>Ustilaginomycotina</taxon>
        <taxon>Malasseziomycetes</taxon>
        <taxon>Malasseziales</taxon>
        <taxon>Malasseziaceae</taxon>
        <taxon>Malassezia</taxon>
    </lineage>
</organism>
<proteinExistence type="inferred from homology"/>
<reference evidence="20" key="1">
    <citation type="journal article" date="2017" name="Nucleic Acids Res.">
        <title>Proteogenomics produces comprehensive and highly accurate protein-coding gene annotation in a complete genome assembly of Malassezia sympodialis.</title>
        <authorList>
            <person name="Zhu Y."/>
            <person name="Engstroem P.G."/>
            <person name="Tellgren-Roth C."/>
            <person name="Baudo C.D."/>
            <person name="Kennell J.C."/>
            <person name="Sun S."/>
            <person name="Billmyre R.B."/>
            <person name="Schroeder M.S."/>
            <person name="Andersson A."/>
            <person name="Holm T."/>
            <person name="Sigurgeirsson B."/>
            <person name="Wu G."/>
            <person name="Sankaranarayanan S.R."/>
            <person name="Siddharthan R."/>
            <person name="Sanyal K."/>
            <person name="Lundeberg J."/>
            <person name="Nystedt B."/>
            <person name="Boekhout T."/>
            <person name="Dawson T.L. Jr."/>
            <person name="Heitman J."/>
            <person name="Scheynius A."/>
            <person name="Lehtioe J."/>
        </authorList>
    </citation>
    <scope>NUCLEOTIDE SEQUENCE [LARGE SCALE GENOMIC DNA]</scope>
    <source>
        <strain evidence="20">ATCC 42132</strain>
    </source>
</reference>
<dbReference type="GO" id="GO:0030490">
    <property type="term" value="P:maturation of SSU-rRNA"/>
    <property type="evidence" value="ECO:0007669"/>
    <property type="project" value="TreeGrafter"/>
</dbReference>
<evidence type="ECO:0000256" key="2">
    <source>
        <dbReference type="ARBA" id="ARBA00004496"/>
    </source>
</evidence>
<evidence type="ECO:0000256" key="3">
    <source>
        <dbReference type="ARBA" id="ARBA00007927"/>
    </source>
</evidence>
<dbReference type="VEuPathDB" id="FungiDB:MSYG_2480"/>
<dbReference type="Gene3D" id="2.30.30.100">
    <property type="match status" value="1"/>
</dbReference>
<comment type="subunit">
    <text evidence="15">Component of the heptameric LSM1-LSM7 complex, which consists of LSM1, LSM2, LSM3, LSM4, LSM5, LSM6 and LSM7. Component of the heptameric LSM2-LSM8 complex, which consists of LSM2, LSM3, LSM4, LSM5, LSM6, LSM7 and LSM8. The LSm subunits form a seven-membered ring structure with a doughnut shape.</text>
</comment>
<dbReference type="SUPFAM" id="SSF50182">
    <property type="entry name" value="Sm-like ribonucleoproteins"/>
    <property type="match status" value="1"/>
</dbReference>
<evidence type="ECO:0000256" key="1">
    <source>
        <dbReference type="ARBA" id="ARBA00004123"/>
    </source>
</evidence>
<evidence type="ECO:0000256" key="12">
    <source>
        <dbReference type="ARBA" id="ARBA00023242"/>
    </source>
</evidence>
<dbReference type="GO" id="GO:0005688">
    <property type="term" value="C:U6 snRNP"/>
    <property type="evidence" value="ECO:0007669"/>
    <property type="project" value="TreeGrafter"/>
</dbReference>
<comment type="similarity">
    <text evidence="3 16">Belongs to the snRNP Sm proteins family. SmF/LSm6 subfamily.</text>
</comment>
<evidence type="ECO:0000256" key="10">
    <source>
        <dbReference type="ARBA" id="ARBA00022884"/>
    </source>
</evidence>
<dbReference type="SMART" id="SM00651">
    <property type="entry name" value="Sm"/>
    <property type="match status" value="1"/>
</dbReference>
<keyword evidence="8" id="KW-0819">tRNA processing</keyword>
<dbReference type="OMA" id="EQTVEYV"/>
<accession>M5EP09</accession>
<evidence type="ECO:0000256" key="9">
    <source>
        <dbReference type="ARBA" id="ARBA00022728"/>
    </source>
</evidence>
<gene>
    <name evidence="19" type="ORF">MSYG_2480</name>
</gene>
<evidence type="ECO:0000259" key="18">
    <source>
        <dbReference type="PROSITE" id="PS52002"/>
    </source>
</evidence>
<keyword evidence="5" id="KW-0963">Cytoplasm</keyword>
<keyword evidence="6" id="KW-0698">rRNA processing</keyword>
<keyword evidence="20" id="KW-1185">Reference proteome</keyword>
<dbReference type="GO" id="GO:0005730">
    <property type="term" value="C:nucleolus"/>
    <property type="evidence" value="ECO:0007669"/>
    <property type="project" value="TreeGrafter"/>
</dbReference>
<evidence type="ECO:0000256" key="7">
    <source>
        <dbReference type="ARBA" id="ARBA00022664"/>
    </source>
</evidence>
<evidence type="ECO:0000256" key="13">
    <source>
        <dbReference type="ARBA" id="ARBA00023274"/>
    </source>
</evidence>
<evidence type="ECO:0000256" key="16">
    <source>
        <dbReference type="PIRNR" id="PIRNR006609"/>
    </source>
</evidence>
<dbReference type="AlphaFoldDB" id="M5EP09"/>
<feature type="region of interest" description="Disordered" evidence="17">
    <location>
        <begin position="1"/>
        <end position="23"/>
    </location>
</feature>
<dbReference type="InterPro" id="IPR047575">
    <property type="entry name" value="Sm"/>
</dbReference>
<dbReference type="GO" id="GO:0005732">
    <property type="term" value="C:sno(s)RNA-containing ribonucleoprotein complex"/>
    <property type="evidence" value="ECO:0007669"/>
    <property type="project" value="TreeGrafter"/>
</dbReference>
<evidence type="ECO:0000256" key="17">
    <source>
        <dbReference type="SAM" id="MobiDB-lite"/>
    </source>
</evidence>
<evidence type="ECO:0000313" key="19">
    <source>
        <dbReference type="EMBL" id="SHO78138.1"/>
    </source>
</evidence>
<dbReference type="GO" id="GO:0008033">
    <property type="term" value="P:tRNA processing"/>
    <property type="evidence" value="ECO:0007669"/>
    <property type="project" value="UniProtKB-KW"/>
</dbReference>
<name>M5EP09_MALS4</name>
<comment type="function">
    <text evidence="14">Component of LSm protein complexes, which are involved in RNA processing and may function in a chaperone-like manner, facilitating the efficient association of RNA processing factors with their substrates. Component of the cytoplasmic LSM1-LSM7 complex, which is thought to be involved in mRNA degradation by activating the decapping step in the 5'-to-3' mRNA decay pathway. Component of the nuclear LSM2-LSM8 complex, which is involved in splicing of nuclear mRNAs. LSM2-LSM8 associates with multiple snRNP complexes containing the U6 snRNA (U4/U6 di-snRNP, spliceosomal U4/U6.U5 tri-snRNP, and free U6 snRNP). It binds directly to the 3'-terminal U-tract of U6 snRNA and plays a role in the biogenesis and stability of the U6 snRNP and U4/U6 snRNP complexes. LSM2-LSM8 probably also is involved degradation of nuclear pre-mRNA by targeting them for decapping, and in processing of pre-tRNAs, pre-rRNAs and U3 snoRNA.</text>
</comment>
<protein>
    <recommendedName>
        <fullName evidence="4">U6 snRNA-associated Sm-like protein LSm6</fullName>
    </recommendedName>
</protein>
<feature type="compositionally biased region" description="Polar residues" evidence="17">
    <location>
        <begin position="11"/>
        <end position="21"/>
    </location>
</feature>
<dbReference type="Pfam" id="PF01423">
    <property type="entry name" value="LSM"/>
    <property type="match status" value="1"/>
</dbReference>
<dbReference type="KEGG" id="msym:MSY001_2164"/>
<dbReference type="PANTHER" id="PTHR11021">
    <property type="entry name" value="SMALL NUCLEAR RIBONUCLEOPROTEIN F SNRNP-F"/>
    <property type="match status" value="1"/>
</dbReference>
<dbReference type="STRING" id="1230383.M5EP09"/>
<evidence type="ECO:0000256" key="8">
    <source>
        <dbReference type="ARBA" id="ARBA00022694"/>
    </source>
</evidence>
<dbReference type="GO" id="GO:0003723">
    <property type="term" value="F:RNA binding"/>
    <property type="evidence" value="ECO:0007669"/>
    <property type="project" value="UniProtKB-UniRule"/>
</dbReference>
<dbReference type="PROSITE" id="PS52002">
    <property type="entry name" value="SM"/>
    <property type="match status" value="1"/>
</dbReference>
<evidence type="ECO:0000256" key="15">
    <source>
        <dbReference type="ARBA" id="ARBA00025892"/>
    </source>
</evidence>
<keyword evidence="7 16" id="KW-0507">mRNA processing</keyword>
<dbReference type="InterPro" id="IPR016487">
    <property type="entry name" value="Lsm6/sSmF"/>
</dbReference>
<dbReference type="GO" id="GO:0005681">
    <property type="term" value="C:spliceosomal complex"/>
    <property type="evidence" value="ECO:0007669"/>
    <property type="project" value="UniProtKB-KW"/>
</dbReference>
<dbReference type="PANTHER" id="PTHR11021:SF1">
    <property type="entry name" value="U6 SNRNA-ASSOCIATED SM-LIKE PROTEIN LSM6"/>
    <property type="match status" value="1"/>
</dbReference>
<dbReference type="GO" id="GO:0000932">
    <property type="term" value="C:P-body"/>
    <property type="evidence" value="ECO:0007669"/>
    <property type="project" value="TreeGrafter"/>
</dbReference>
<keyword evidence="13 16" id="KW-0687">Ribonucleoprotein</keyword>
<keyword evidence="12 16" id="KW-0539">Nucleus</keyword>
<sequence length="95" mass="10097">MSEAGLVSAPSEDTNATNQVKAGSPNDFLKSVIGKKVVVRLNSGIDYHGTLSCLDGYMNIAMEETTEHVDGVLKSSYGDAFIRGNNVLYITALDA</sequence>
<dbReference type="CDD" id="cd01726">
    <property type="entry name" value="LSm6"/>
    <property type="match status" value="1"/>
</dbReference>
<dbReference type="GO" id="GO:0000398">
    <property type="term" value="P:mRNA splicing, via spliceosome"/>
    <property type="evidence" value="ECO:0007669"/>
    <property type="project" value="InterPro"/>
</dbReference>
<dbReference type="HOGENOM" id="CLU_076902_7_3_1"/>
<dbReference type="OrthoDB" id="268799at2759"/>
<feature type="domain" description="Sm" evidence="18">
    <location>
        <begin position="24"/>
        <end position="95"/>
    </location>
</feature>
<evidence type="ECO:0000256" key="14">
    <source>
        <dbReference type="ARBA" id="ARBA00025365"/>
    </source>
</evidence>
<dbReference type="FunFam" id="2.30.30.100:FF:000044">
    <property type="entry name" value="Probable U6 snRNA-associated Sm-like protein LSm6"/>
    <property type="match status" value="1"/>
</dbReference>
<comment type="subcellular location">
    <subcellularLocation>
        <location evidence="2">Cytoplasm</location>
    </subcellularLocation>
    <subcellularLocation>
        <location evidence="1 16">Nucleus</location>
    </subcellularLocation>
</comment>
<keyword evidence="9 16" id="KW-0747">Spliceosome</keyword>
<dbReference type="EMBL" id="LT671824">
    <property type="protein sequence ID" value="SHO78138.1"/>
    <property type="molecule type" value="Genomic_DNA"/>
</dbReference>
<evidence type="ECO:0000256" key="4">
    <source>
        <dbReference type="ARBA" id="ARBA00014768"/>
    </source>
</evidence>
<evidence type="ECO:0000256" key="6">
    <source>
        <dbReference type="ARBA" id="ARBA00022552"/>
    </source>
</evidence>
<keyword evidence="10 16" id="KW-0694">RNA-binding</keyword>
<evidence type="ECO:0000256" key="11">
    <source>
        <dbReference type="ARBA" id="ARBA00023187"/>
    </source>
</evidence>
<dbReference type="InterPro" id="IPR001163">
    <property type="entry name" value="Sm_dom_euk/arc"/>
</dbReference>
<dbReference type="GO" id="GO:0046540">
    <property type="term" value="C:U4/U6 x U5 tri-snRNP complex"/>
    <property type="evidence" value="ECO:0007669"/>
    <property type="project" value="TreeGrafter"/>
</dbReference>
<evidence type="ECO:0000313" key="20">
    <source>
        <dbReference type="Proteomes" id="UP000186303"/>
    </source>
</evidence>
<dbReference type="RefSeq" id="XP_018740704.1">
    <property type="nucleotide sequence ID" value="XM_018884001.1"/>
</dbReference>
<evidence type="ECO:0000256" key="5">
    <source>
        <dbReference type="ARBA" id="ARBA00022490"/>
    </source>
</evidence>